<evidence type="ECO:0000256" key="1">
    <source>
        <dbReference type="SAM" id="MobiDB-lite"/>
    </source>
</evidence>
<dbReference type="PANTHER" id="PTHR36747">
    <property type="entry name" value="HYDROXYPROLINE-RICH GLYCOPROTEIN FAMILY PROTEIN"/>
    <property type="match status" value="1"/>
</dbReference>
<gene>
    <name evidence="2" type="ORF">FRX31_018891</name>
</gene>
<feature type="compositionally biased region" description="Polar residues" evidence="1">
    <location>
        <begin position="76"/>
        <end position="113"/>
    </location>
</feature>
<proteinExistence type="predicted"/>
<feature type="region of interest" description="Disordered" evidence="1">
    <location>
        <begin position="76"/>
        <end position="117"/>
    </location>
</feature>
<feature type="compositionally biased region" description="Pro residues" evidence="1">
    <location>
        <begin position="152"/>
        <end position="162"/>
    </location>
</feature>
<evidence type="ECO:0000313" key="2">
    <source>
        <dbReference type="EMBL" id="KAF5191524.1"/>
    </source>
</evidence>
<protein>
    <submittedName>
        <fullName evidence="2">Chromatin modification-like protein</fullName>
    </submittedName>
</protein>
<name>A0A7J6W2D3_THATH</name>
<keyword evidence="3" id="KW-1185">Reference proteome</keyword>
<dbReference type="EMBL" id="JABWDY010022717">
    <property type="protein sequence ID" value="KAF5191524.1"/>
    <property type="molecule type" value="Genomic_DNA"/>
</dbReference>
<evidence type="ECO:0000313" key="3">
    <source>
        <dbReference type="Proteomes" id="UP000554482"/>
    </source>
</evidence>
<comment type="caution">
    <text evidence="2">The sequence shown here is derived from an EMBL/GenBank/DDBJ whole genome shotgun (WGS) entry which is preliminary data.</text>
</comment>
<dbReference type="AlphaFoldDB" id="A0A7J6W2D3"/>
<feature type="compositionally biased region" description="Polar residues" evidence="1">
    <location>
        <begin position="165"/>
        <end position="175"/>
    </location>
</feature>
<feature type="region of interest" description="Disordered" evidence="1">
    <location>
        <begin position="150"/>
        <end position="175"/>
    </location>
</feature>
<organism evidence="2 3">
    <name type="scientific">Thalictrum thalictroides</name>
    <name type="common">Rue-anemone</name>
    <name type="synonym">Anemone thalictroides</name>
    <dbReference type="NCBI Taxonomy" id="46969"/>
    <lineage>
        <taxon>Eukaryota</taxon>
        <taxon>Viridiplantae</taxon>
        <taxon>Streptophyta</taxon>
        <taxon>Embryophyta</taxon>
        <taxon>Tracheophyta</taxon>
        <taxon>Spermatophyta</taxon>
        <taxon>Magnoliopsida</taxon>
        <taxon>Ranunculales</taxon>
        <taxon>Ranunculaceae</taxon>
        <taxon>Thalictroideae</taxon>
        <taxon>Thalictrum</taxon>
    </lineage>
</organism>
<reference evidence="2 3" key="1">
    <citation type="submission" date="2020-06" db="EMBL/GenBank/DDBJ databases">
        <title>Transcriptomic and genomic resources for Thalictrum thalictroides and T. hernandezii: Facilitating candidate gene discovery in an emerging model plant lineage.</title>
        <authorList>
            <person name="Arias T."/>
            <person name="Riano-Pachon D.M."/>
            <person name="Di Stilio V.S."/>
        </authorList>
    </citation>
    <scope>NUCLEOTIDE SEQUENCE [LARGE SCALE GENOMIC DNA]</scope>
    <source>
        <strain evidence="3">cv. WT478/WT964</strain>
        <tissue evidence="2">Leaves</tissue>
    </source>
</reference>
<dbReference type="OrthoDB" id="1903715at2759"/>
<sequence length="175" mass="20109">MEYLRRSFDRYFSSDEVLQLLDRFYNLDMLKPDEEEMDILNQEEVFSLPQSFFAKEESTTITMENQLLQTLSLNSTELMEKTPPNQTMKPDQKSPNSSLPCVENSCKNNNTPNPLKVPKAFKYPERYRSPTDQVLSPISKGLLARRKKLGPILPPTMTPPKIPDQCSQSVGLFQS</sequence>
<dbReference type="PANTHER" id="PTHR36747:SF1">
    <property type="entry name" value="HYDROXYPROLINE-RICH GLYCOPROTEIN FAMILY PROTEIN"/>
    <property type="match status" value="1"/>
</dbReference>
<dbReference type="Proteomes" id="UP000554482">
    <property type="component" value="Unassembled WGS sequence"/>
</dbReference>
<accession>A0A7J6W2D3</accession>